<protein>
    <submittedName>
        <fullName evidence="1">Gliding motility-associated C-terminal domain-containing protein</fullName>
    </submittedName>
</protein>
<dbReference type="EMBL" id="CP104205">
    <property type="protein sequence ID" value="UWX54152.1"/>
    <property type="molecule type" value="Genomic_DNA"/>
</dbReference>
<dbReference type="InterPro" id="IPR026341">
    <property type="entry name" value="T9SS_type_B"/>
</dbReference>
<evidence type="ECO:0000313" key="1">
    <source>
        <dbReference type="EMBL" id="UWX54152.1"/>
    </source>
</evidence>
<evidence type="ECO:0000313" key="2">
    <source>
        <dbReference type="Proteomes" id="UP001059209"/>
    </source>
</evidence>
<keyword evidence="2" id="KW-1185">Reference proteome</keyword>
<proteinExistence type="predicted"/>
<dbReference type="Pfam" id="PF13585">
    <property type="entry name" value="CHU_C"/>
    <property type="match status" value="1"/>
</dbReference>
<gene>
    <name evidence="1" type="ORF">NYZ99_14165</name>
</gene>
<sequence>MSQGKVTSNTFTPNDYKIITLGGNKGMLQSLSSIDLDNYYMTPNGDGINDRLVIDGIENSPNNSLQIYDRYGILVYSKANYNNEFEGISNRESAIAGNSGLASGIYFYVISLNDLNIKHQGYLYLTAYK</sequence>
<dbReference type="Proteomes" id="UP001059209">
    <property type="component" value="Chromosome"/>
</dbReference>
<name>A0ABY5Y723_9FLAO</name>
<organism evidence="1 2">
    <name type="scientific">Maribacter litopenaei</name>
    <dbReference type="NCBI Taxonomy" id="2976127"/>
    <lineage>
        <taxon>Bacteria</taxon>
        <taxon>Pseudomonadati</taxon>
        <taxon>Bacteroidota</taxon>
        <taxon>Flavobacteriia</taxon>
        <taxon>Flavobacteriales</taxon>
        <taxon>Flavobacteriaceae</taxon>
        <taxon>Maribacter</taxon>
    </lineage>
</organism>
<reference evidence="1" key="1">
    <citation type="submission" date="2022-09" db="EMBL/GenBank/DDBJ databases">
        <title>Maribacter litopenaei sp. nov., isolated from the intestinal tract of the Pacific White Shrimp, Litopenaeus vannamei.</title>
        <authorList>
            <person name="Kim S.Y."/>
            <person name="Hwang C.Y."/>
        </authorList>
    </citation>
    <scope>NUCLEOTIDE SEQUENCE</scope>
    <source>
        <strain evidence="1">HL-LV01</strain>
    </source>
</reference>
<dbReference type="RefSeq" id="WP_260571834.1">
    <property type="nucleotide sequence ID" value="NZ_CP104205.1"/>
</dbReference>
<accession>A0ABY5Y723</accession>
<dbReference type="NCBIfam" id="TIGR04131">
    <property type="entry name" value="Bac_Flav_CTERM"/>
    <property type="match status" value="1"/>
</dbReference>